<dbReference type="SUPFAM" id="SSF47384">
    <property type="entry name" value="Homodimeric domain of signal transducing histidine kinase"/>
    <property type="match status" value="1"/>
</dbReference>
<evidence type="ECO:0000256" key="1">
    <source>
        <dbReference type="ARBA" id="ARBA00000085"/>
    </source>
</evidence>
<feature type="domain" description="Histidine kinase" evidence="8">
    <location>
        <begin position="272"/>
        <end position="488"/>
    </location>
</feature>
<dbReference type="InterPro" id="IPR004358">
    <property type="entry name" value="Sig_transdc_His_kin-like_C"/>
</dbReference>
<feature type="transmembrane region" description="Helical" evidence="7">
    <location>
        <begin position="79"/>
        <end position="99"/>
    </location>
</feature>
<dbReference type="InterPro" id="IPR036097">
    <property type="entry name" value="HisK_dim/P_sf"/>
</dbReference>
<dbReference type="InterPro" id="IPR003594">
    <property type="entry name" value="HATPase_dom"/>
</dbReference>
<feature type="transmembrane region" description="Helical" evidence="7">
    <location>
        <begin position="111"/>
        <end position="131"/>
    </location>
</feature>
<evidence type="ECO:0000256" key="7">
    <source>
        <dbReference type="SAM" id="Phobius"/>
    </source>
</evidence>
<evidence type="ECO:0000259" key="8">
    <source>
        <dbReference type="PROSITE" id="PS50109"/>
    </source>
</evidence>
<comment type="caution">
    <text evidence="9">The sequence shown here is derived from an EMBL/GenBank/DDBJ whole genome shotgun (WGS) entry which is preliminary data.</text>
</comment>
<dbReference type="EC" id="2.7.13.3" evidence="2"/>
<evidence type="ECO:0000256" key="4">
    <source>
        <dbReference type="ARBA" id="ARBA00022679"/>
    </source>
</evidence>
<comment type="catalytic activity">
    <reaction evidence="1">
        <text>ATP + protein L-histidine = ADP + protein N-phospho-L-histidine.</text>
        <dbReference type="EC" id="2.7.13.3"/>
    </reaction>
</comment>
<protein>
    <recommendedName>
        <fullName evidence="2">histidine kinase</fullName>
        <ecNumber evidence="2">2.7.13.3</ecNumber>
    </recommendedName>
</protein>
<keyword evidence="10" id="KW-1185">Reference proteome</keyword>
<dbReference type="PATRIC" id="fig|1280949.3.peg.1828"/>
<dbReference type="SMART" id="SM00388">
    <property type="entry name" value="HisKA"/>
    <property type="match status" value="1"/>
</dbReference>
<accession>A0A069E6T1</accession>
<evidence type="ECO:0000256" key="2">
    <source>
        <dbReference type="ARBA" id="ARBA00012438"/>
    </source>
</evidence>
<dbReference type="CDD" id="cd00082">
    <property type="entry name" value="HisKA"/>
    <property type="match status" value="1"/>
</dbReference>
<dbReference type="Gene3D" id="3.30.565.10">
    <property type="entry name" value="Histidine kinase-like ATPase, C-terminal domain"/>
    <property type="match status" value="1"/>
</dbReference>
<dbReference type="InterPro" id="IPR050736">
    <property type="entry name" value="Sensor_HK_Regulatory"/>
</dbReference>
<dbReference type="PANTHER" id="PTHR43711:SF26">
    <property type="entry name" value="SENSOR HISTIDINE KINASE RCSC"/>
    <property type="match status" value="1"/>
</dbReference>
<evidence type="ECO:0000313" key="10">
    <source>
        <dbReference type="Proteomes" id="UP000027446"/>
    </source>
</evidence>
<keyword evidence="7" id="KW-0812">Transmembrane</keyword>
<keyword evidence="3" id="KW-0597">Phosphoprotein</keyword>
<proteinExistence type="predicted"/>
<keyword evidence="7" id="KW-1133">Transmembrane helix</keyword>
<dbReference type="GO" id="GO:0000155">
    <property type="term" value="F:phosphorelay sensor kinase activity"/>
    <property type="evidence" value="ECO:0007669"/>
    <property type="project" value="InterPro"/>
</dbReference>
<keyword evidence="5 9" id="KW-0418">Kinase</keyword>
<keyword evidence="4" id="KW-0808">Transferase</keyword>
<feature type="transmembrane region" description="Helical" evidence="7">
    <location>
        <begin position="39"/>
        <end position="67"/>
    </location>
</feature>
<reference evidence="9 10" key="1">
    <citation type="journal article" date="2014" name="Antonie Van Leeuwenhoek">
        <title>Hyphomonas beringensis sp. nov. and Hyphomonas chukchiensis sp. nov., isolated from surface seawater of the Bering Sea and Chukchi Sea.</title>
        <authorList>
            <person name="Li C."/>
            <person name="Lai Q."/>
            <person name="Li G."/>
            <person name="Dong C."/>
            <person name="Wang J."/>
            <person name="Liao Y."/>
            <person name="Shao Z."/>
        </authorList>
    </citation>
    <scope>NUCLEOTIDE SEQUENCE [LARGE SCALE GENOMIC DNA]</scope>
    <source>
        <strain evidence="9 10">MHS-3</strain>
    </source>
</reference>
<dbReference type="AlphaFoldDB" id="A0A069E6T1"/>
<dbReference type="PRINTS" id="PR00344">
    <property type="entry name" value="BCTRLSENSOR"/>
</dbReference>
<dbReference type="EMBL" id="ARYH01000001">
    <property type="protein sequence ID" value="KCZ85803.1"/>
    <property type="molecule type" value="Genomic_DNA"/>
</dbReference>
<dbReference type="eggNOG" id="COG2205">
    <property type="taxonomic scope" value="Bacteria"/>
</dbReference>
<dbReference type="Proteomes" id="UP000027446">
    <property type="component" value="Unassembled WGS sequence"/>
</dbReference>
<dbReference type="FunFam" id="3.30.565.10:FF:000006">
    <property type="entry name" value="Sensor histidine kinase WalK"/>
    <property type="match status" value="1"/>
</dbReference>
<dbReference type="SMART" id="SM00387">
    <property type="entry name" value="HATPase_c"/>
    <property type="match status" value="1"/>
</dbReference>
<dbReference type="InterPro" id="IPR036890">
    <property type="entry name" value="HATPase_C_sf"/>
</dbReference>
<evidence type="ECO:0000313" key="9">
    <source>
        <dbReference type="EMBL" id="KCZ85803.1"/>
    </source>
</evidence>
<dbReference type="InterPro" id="IPR005467">
    <property type="entry name" value="His_kinase_dom"/>
</dbReference>
<dbReference type="PANTHER" id="PTHR43711">
    <property type="entry name" value="TWO-COMPONENT HISTIDINE KINASE"/>
    <property type="match status" value="1"/>
</dbReference>
<organism evidence="9 10">
    <name type="scientific">Hyphomonas adhaerens MHS-3</name>
    <dbReference type="NCBI Taxonomy" id="1280949"/>
    <lineage>
        <taxon>Bacteria</taxon>
        <taxon>Pseudomonadati</taxon>
        <taxon>Pseudomonadota</taxon>
        <taxon>Alphaproteobacteria</taxon>
        <taxon>Hyphomonadales</taxon>
        <taxon>Hyphomonadaceae</taxon>
        <taxon>Hyphomonas</taxon>
    </lineage>
</organism>
<evidence type="ECO:0000256" key="3">
    <source>
        <dbReference type="ARBA" id="ARBA00022553"/>
    </source>
</evidence>
<keyword evidence="7" id="KW-0472">Membrane</keyword>
<dbReference type="SUPFAM" id="SSF55874">
    <property type="entry name" value="ATPase domain of HSP90 chaperone/DNA topoisomerase II/histidine kinase"/>
    <property type="match status" value="1"/>
</dbReference>
<dbReference type="Pfam" id="PF02518">
    <property type="entry name" value="HATPase_c"/>
    <property type="match status" value="1"/>
</dbReference>
<gene>
    <name evidence="9" type="ORF">HAD_08960</name>
</gene>
<name>A0A069E6T1_9PROT</name>
<keyword evidence="6" id="KW-0902">Two-component regulatory system</keyword>
<dbReference type="PROSITE" id="PS50109">
    <property type="entry name" value="HIS_KIN"/>
    <property type="match status" value="1"/>
</dbReference>
<dbReference type="Pfam" id="PF00512">
    <property type="entry name" value="HisKA"/>
    <property type="match status" value="1"/>
</dbReference>
<evidence type="ECO:0000256" key="6">
    <source>
        <dbReference type="ARBA" id="ARBA00023012"/>
    </source>
</evidence>
<dbReference type="InterPro" id="IPR003661">
    <property type="entry name" value="HisK_dim/P_dom"/>
</dbReference>
<sequence>MSFAWLGLASLPGLAGYLLLGPDRLLNQFAPSFLVITWTVFAAFALALSGAAMSPLAVLFVIAPLVALNLQNSSMAAEASIFGAGAYFVAILLSEIGILPMGETVPGFSSVARLLAFAALVICALLVWYLARGQEQRAAADQIQPVEVSHPAKATIPVPAGSGVLLLDVTPDGMIRGADGDKLGLPAIGAGTLLRDVLDPATPPATLQGPSPMAGEATLVSGRKVGFCATPYEGGTHLVLIDRQSQDEKVPPVDAETHARDAVRQRTAFFASLGHDLKTPLNAIIGYADMMRHGVRGPLPEAYQDYPAIIHDSGQELLLMVEDMLDLARADAERYRLEPEPVDLTASAQSVLRQLENQAERAGVKLRLKADEEVWAQADARAVRQIWQNLVSNAIKYSNSDSAVVLDAEISGNAAILSVTDKGAGMSEDDVRLALEPFSQGGNARGVKGTGLGLAVVKRFAEMHGGQIDIRSAPGKGTRVTVTLPCAQDADIDPMGDAAQ</sequence>
<dbReference type="CDD" id="cd00075">
    <property type="entry name" value="HATPase"/>
    <property type="match status" value="1"/>
</dbReference>
<dbReference type="STRING" id="1280949.HAD_08960"/>
<evidence type="ECO:0000256" key="5">
    <source>
        <dbReference type="ARBA" id="ARBA00022777"/>
    </source>
</evidence>
<dbReference type="Gene3D" id="1.10.287.130">
    <property type="match status" value="1"/>
</dbReference>